<reference evidence="3 4" key="1">
    <citation type="submission" date="2017-03" db="EMBL/GenBank/DDBJ databases">
        <title>Genome sequence of Methanobrevibacter thaueri.</title>
        <authorList>
            <person name="Poehlein A."/>
            <person name="Seedorf H."/>
            <person name="Daniel R."/>
        </authorList>
    </citation>
    <scope>NUCLEOTIDE SEQUENCE [LARGE SCALE GENOMIC DNA]</scope>
    <source>
        <strain evidence="3 4">DSM 11995</strain>
    </source>
</reference>
<comment type="caution">
    <text evidence="3">The sequence shown here is derived from an EMBL/GenBank/DDBJ whole genome shotgun (WGS) entry which is preliminary data.</text>
</comment>
<dbReference type="InterPro" id="IPR003344">
    <property type="entry name" value="Big_1_dom"/>
</dbReference>
<feature type="domain" description="Big-1" evidence="2">
    <location>
        <begin position="1082"/>
        <end position="1164"/>
    </location>
</feature>
<evidence type="ECO:0000259" key="2">
    <source>
        <dbReference type="PROSITE" id="PS51127"/>
    </source>
</evidence>
<name>A0A315Y610_9EURY</name>
<keyword evidence="4" id="KW-1185">Reference proteome</keyword>
<dbReference type="Pfam" id="PF11824">
    <property type="entry name" value="DUF3344"/>
    <property type="match status" value="2"/>
</dbReference>
<dbReference type="PROSITE" id="PS51127">
    <property type="entry name" value="BIG1"/>
    <property type="match status" value="1"/>
</dbReference>
<dbReference type="InterPro" id="IPR021779">
    <property type="entry name" value="DUF3344"/>
</dbReference>
<dbReference type="AlphaFoldDB" id="A0A315Y610"/>
<dbReference type="EMBL" id="MZGS01000032">
    <property type="protein sequence ID" value="PWB84702.1"/>
    <property type="molecule type" value="Genomic_DNA"/>
</dbReference>
<dbReference type="OrthoDB" id="78465at2157"/>
<protein>
    <recommendedName>
        <fullName evidence="2">Big-1 domain-containing protein</fullName>
    </recommendedName>
</protein>
<dbReference type="Proteomes" id="UP000251717">
    <property type="component" value="Unassembled WGS sequence"/>
</dbReference>
<dbReference type="RefSeq" id="WP_116592999.1">
    <property type="nucleotide sequence ID" value="NZ_MZGS01000032.1"/>
</dbReference>
<dbReference type="SUPFAM" id="SSF49373">
    <property type="entry name" value="Invasin/intimin cell-adhesion fragments"/>
    <property type="match status" value="1"/>
</dbReference>
<evidence type="ECO:0000256" key="1">
    <source>
        <dbReference type="ARBA" id="ARBA00010116"/>
    </source>
</evidence>
<dbReference type="InterPro" id="IPR008964">
    <property type="entry name" value="Invasin/intimin_cell_adhesion"/>
</dbReference>
<evidence type="ECO:0000313" key="4">
    <source>
        <dbReference type="Proteomes" id="UP000251717"/>
    </source>
</evidence>
<sequence length="1254" mass="137438">MKRKYLICLITLIFIIAVSISSVSAEDSDISNVTAVSNEIDVDMDESAEEIDVDIDESADRNINDVSNFQTVDSGNVSGGVDIAEDDHLFRTYSSFSYDVPSNATIKKAYLHANVYSGSAQPTYGANAQIYMNGNLFKSENLVCTQGSTDGTVYTINANITKVYSDYDMRYDITDTISGLNGTTLNFEIETSRINGYSFDGRIKWFALVVAYDDGDDDVIYYWIKSGQAWFNQPATTTFETASISNPKNANLRNVILSSSNPAFTINGCSTIANNTASGGYYKCNEWYDISNYMPGSSNTVLGWVPGSGYYGFSMKTVLGVLTLEEEQIPAKQCNDLLGSVDLSEVLSVSSEENLADVHELTSGIYDWSYNTTVNGYIDIFIYNDYQGSGEVNHTNITINLNEDEKITESYLFLPIRNHKSATIESLLNVIQFNGHIITDNLMDIYTFPDGNYFHSLFIFNITDWIKANEGNYLYMNLPNRVASFNEYIITLIQKPGAPQKNVYFGNGESYIDANKVENEVNVKLDNIIDATYYLFGSIAICCNIPNAEFNNNTFNLFPGDSTITNTAYFSKDVTEIIKESNNITLKAIAPGQGSTLLTQLIVTTVGELDVEVTNIATEYTNTAYAGTNNVITATVDSTIPIGSNNNFTVKLLADGQIVNESAVDLTKGISTIVLTDPTIRPVDEFTVYAADVTNKKVVYTVEIYDGDKLISTKNITVPIRYNGYLSKDYAYPTGDEPYTLNTTVSGGVLVDITESGYISTGINNRTDNFTLTLPGNSTFVNGLLYVPYTSDFTPAGYPVFTMTFNGADISDKILGKYRDKTNLGTSDYGKKYYGVLIYDVSGLIKDGNNTLVLIKANGTNVAVYPTILIGLYNTTNSTVLSDIYILNGADQLTKSSYNKAGRLVNVTNKVDLDAGKMQNAYWYVFESGGTSGRGDLVFNDKLYSNVWNGTDYNLVQYYVADVSDLIKDSNIVSFVATGSGITALQQIFVVETALFNLNLPAEITTGETSSFTMDLPSDAKGYVLLEVDGNKLFSEVTNGTATFNIPSLTAGDNIVKCTYLGDDKYKAMTVNSIIHVLAKPVLTAKDVTMLYTSNQYYSVKVTQDGKALTGKAVTFTVNGKAITANTDKNGVAKVKLSLNPGKYTVSASYGGIKVTNNVKVNSIIKASNKKVKKSAKKLKIKVSLKKVDGKFLKGKTLKLKINGKTLKAKTNKKGAATFTIKKNILKKLKAGKKYTYKVTYSKDTVSKKLTVKK</sequence>
<comment type="similarity">
    <text evidence="1">Belongs to the intimin/invasin family.</text>
</comment>
<gene>
    <name evidence="3" type="ORF">MBBTH_21240</name>
</gene>
<dbReference type="InterPro" id="IPR013783">
    <property type="entry name" value="Ig-like_fold"/>
</dbReference>
<proteinExistence type="inferred from homology"/>
<dbReference type="Gene3D" id="2.60.40.10">
    <property type="entry name" value="Immunoglobulins"/>
    <property type="match status" value="2"/>
</dbReference>
<organism evidence="3 4">
    <name type="scientific">Methanobrevibacter thaueri</name>
    <dbReference type="NCBI Taxonomy" id="190975"/>
    <lineage>
        <taxon>Archaea</taxon>
        <taxon>Methanobacteriati</taxon>
        <taxon>Methanobacteriota</taxon>
        <taxon>Methanomada group</taxon>
        <taxon>Methanobacteria</taxon>
        <taxon>Methanobacteriales</taxon>
        <taxon>Methanobacteriaceae</taxon>
        <taxon>Methanobrevibacter</taxon>
    </lineage>
</organism>
<evidence type="ECO:0000313" key="3">
    <source>
        <dbReference type="EMBL" id="PWB84702.1"/>
    </source>
</evidence>
<accession>A0A315Y610</accession>